<organism evidence="7 8">
    <name type="scientific">Paractinoplanes aksuensis</name>
    <dbReference type="NCBI Taxonomy" id="2939490"/>
    <lineage>
        <taxon>Bacteria</taxon>
        <taxon>Bacillati</taxon>
        <taxon>Actinomycetota</taxon>
        <taxon>Actinomycetes</taxon>
        <taxon>Micromonosporales</taxon>
        <taxon>Micromonosporaceae</taxon>
        <taxon>Paractinoplanes</taxon>
    </lineage>
</organism>
<feature type="transmembrane region" description="Helical" evidence="5">
    <location>
        <begin position="71"/>
        <end position="88"/>
    </location>
</feature>
<feature type="transmembrane region" description="Helical" evidence="5">
    <location>
        <begin position="139"/>
        <end position="159"/>
    </location>
</feature>
<protein>
    <submittedName>
        <fullName evidence="7">Histidine kinase</fullName>
    </submittedName>
</protein>
<keyword evidence="8" id="KW-1185">Reference proteome</keyword>
<evidence type="ECO:0000256" key="1">
    <source>
        <dbReference type="ARBA" id="ARBA00022679"/>
    </source>
</evidence>
<name>A0ABT1DFS0_9ACTN</name>
<dbReference type="Pfam" id="PF07730">
    <property type="entry name" value="HisKA_3"/>
    <property type="match status" value="1"/>
</dbReference>
<dbReference type="InterPro" id="IPR036890">
    <property type="entry name" value="HATPase_C_sf"/>
</dbReference>
<evidence type="ECO:0000313" key="7">
    <source>
        <dbReference type="EMBL" id="MCO8269640.1"/>
    </source>
</evidence>
<keyword evidence="5" id="KW-0812">Transmembrane</keyword>
<gene>
    <name evidence="7" type="ORF">M1L60_03430</name>
</gene>
<evidence type="ECO:0000259" key="6">
    <source>
        <dbReference type="Pfam" id="PF07730"/>
    </source>
</evidence>
<dbReference type="PANTHER" id="PTHR24421:SF63">
    <property type="entry name" value="SENSOR HISTIDINE KINASE DESK"/>
    <property type="match status" value="1"/>
</dbReference>
<dbReference type="Gene3D" id="1.20.5.1930">
    <property type="match status" value="1"/>
</dbReference>
<evidence type="ECO:0000256" key="3">
    <source>
        <dbReference type="ARBA" id="ARBA00023012"/>
    </source>
</evidence>
<dbReference type="InterPro" id="IPR011712">
    <property type="entry name" value="Sig_transdc_His_kin_sub3_dim/P"/>
</dbReference>
<feature type="coiled-coil region" evidence="4">
    <location>
        <begin position="207"/>
        <end position="234"/>
    </location>
</feature>
<dbReference type="CDD" id="cd16917">
    <property type="entry name" value="HATPase_UhpB-NarQ-NarX-like"/>
    <property type="match status" value="1"/>
</dbReference>
<dbReference type="Proteomes" id="UP001523369">
    <property type="component" value="Unassembled WGS sequence"/>
</dbReference>
<proteinExistence type="predicted"/>
<reference evidence="7 8" key="1">
    <citation type="submission" date="2022-06" db="EMBL/GenBank/DDBJ databases">
        <title>New Species of the Genus Actinoplanes, ActinopZanes ferrugineus.</title>
        <authorList>
            <person name="Ding P."/>
        </authorList>
    </citation>
    <scope>NUCLEOTIDE SEQUENCE [LARGE SCALE GENOMIC DNA]</scope>
    <source>
        <strain evidence="7 8">TRM88003</strain>
    </source>
</reference>
<evidence type="ECO:0000256" key="5">
    <source>
        <dbReference type="SAM" id="Phobius"/>
    </source>
</evidence>
<dbReference type="Gene3D" id="3.30.565.10">
    <property type="entry name" value="Histidine kinase-like ATPase, C-terminal domain"/>
    <property type="match status" value="1"/>
</dbReference>
<keyword evidence="3" id="KW-0902">Two-component regulatory system</keyword>
<keyword evidence="5" id="KW-1133">Transmembrane helix</keyword>
<dbReference type="SUPFAM" id="SSF55874">
    <property type="entry name" value="ATPase domain of HSP90 chaperone/DNA topoisomerase II/histidine kinase"/>
    <property type="match status" value="1"/>
</dbReference>
<dbReference type="EMBL" id="JAMYJR010000002">
    <property type="protein sequence ID" value="MCO8269640.1"/>
    <property type="molecule type" value="Genomic_DNA"/>
</dbReference>
<keyword evidence="1" id="KW-0808">Transferase</keyword>
<feature type="transmembrane region" description="Helical" evidence="5">
    <location>
        <begin position="115"/>
        <end position="133"/>
    </location>
</feature>
<accession>A0ABT1DFS0</accession>
<sequence length="393" mass="41395">MKATATGGPPRLGWTFAAVWLFYLGGTVGALREQPNMYWQVTGLTAVALFAAGYLFLVARGRRLSAGRNTVRVWLGITLLLALFGLQVPGAGDQALACLVYVAALAMMNLPVPQSVPLAVVLFVGAEAAPRFVEGWSDRGYGLAVVLGSLATYGIRVAGERQRRLMAAQRELSERAVADERARIAADLHDILGHSLTVVTVKAELAQRLLDVDLDRARKELADLEALARDALADVRTTALGVRGISLPGEIAAAREALAAANVEAELPGAADEVPTRNRELFAWTIREAVTNVVRHSGARHVRVQITPSCVEILDDGPFARERVIAGLDTDGASVAGLPAAVRGPGGSSVSGSRVGGQGLAGLRRRAEAVGGRLVAGAREDGPGFRVRVEVPT</sequence>
<keyword evidence="2 7" id="KW-0418">Kinase</keyword>
<evidence type="ECO:0000256" key="2">
    <source>
        <dbReference type="ARBA" id="ARBA00022777"/>
    </source>
</evidence>
<feature type="transmembrane region" description="Helical" evidence="5">
    <location>
        <begin position="12"/>
        <end position="31"/>
    </location>
</feature>
<keyword evidence="5" id="KW-0472">Membrane</keyword>
<evidence type="ECO:0000313" key="8">
    <source>
        <dbReference type="Proteomes" id="UP001523369"/>
    </source>
</evidence>
<dbReference type="InterPro" id="IPR050482">
    <property type="entry name" value="Sensor_HK_TwoCompSys"/>
</dbReference>
<evidence type="ECO:0000256" key="4">
    <source>
        <dbReference type="SAM" id="Coils"/>
    </source>
</evidence>
<dbReference type="GO" id="GO:0016301">
    <property type="term" value="F:kinase activity"/>
    <property type="evidence" value="ECO:0007669"/>
    <property type="project" value="UniProtKB-KW"/>
</dbReference>
<comment type="caution">
    <text evidence="7">The sequence shown here is derived from an EMBL/GenBank/DDBJ whole genome shotgun (WGS) entry which is preliminary data.</text>
</comment>
<feature type="transmembrane region" description="Helical" evidence="5">
    <location>
        <begin position="37"/>
        <end position="59"/>
    </location>
</feature>
<dbReference type="PANTHER" id="PTHR24421">
    <property type="entry name" value="NITRATE/NITRITE SENSOR PROTEIN NARX-RELATED"/>
    <property type="match status" value="1"/>
</dbReference>
<feature type="domain" description="Signal transduction histidine kinase subgroup 3 dimerisation and phosphoacceptor" evidence="6">
    <location>
        <begin position="180"/>
        <end position="243"/>
    </location>
</feature>
<keyword evidence="4" id="KW-0175">Coiled coil</keyword>